<dbReference type="AlphaFoldDB" id="G3B016"/>
<keyword evidence="1" id="KW-0472">Membrane</keyword>
<keyword evidence="1" id="KW-1133">Transmembrane helix</keyword>
<evidence type="ECO:0000256" key="1">
    <source>
        <dbReference type="SAM" id="Phobius"/>
    </source>
</evidence>
<feature type="transmembrane region" description="Helical" evidence="1">
    <location>
        <begin position="88"/>
        <end position="109"/>
    </location>
</feature>
<dbReference type="EMBL" id="GL996514">
    <property type="protein sequence ID" value="EGV65289.1"/>
    <property type="molecule type" value="Genomic_DNA"/>
</dbReference>
<reference evidence="2 3" key="1">
    <citation type="journal article" date="2011" name="Proc. Natl. Acad. Sci. U.S.A.">
        <title>Comparative genomics of xylose-fermenting fungi for enhanced biofuel production.</title>
        <authorList>
            <person name="Wohlbach D.J."/>
            <person name="Kuo A."/>
            <person name="Sato T.K."/>
            <person name="Potts K.M."/>
            <person name="Salamov A.A."/>
            <person name="LaButti K.M."/>
            <person name="Sun H."/>
            <person name="Clum A."/>
            <person name="Pangilinan J.L."/>
            <person name="Lindquist E.A."/>
            <person name="Lucas S."/>
            <person name="Lapidus A."/>
            <person name="Jin M."/>
            <person name="Gunawan C."/>
            <person name="Balan V."/>
            <person name="Dale B.E."/>
            <person name="Jeffries T.W."/>
            <person name="Zinkel R."/>
            <person name="Barry K.W."/>
            <person name="Grigoriev I.V."/>
            <person name="Gasch A.P."/>
        </authorList>
    </citation>
    <scope>NUCLEOTIDE SEQUENCE [LARGE SCALE GENOMIC DNA]</scope>
    <source>
        <strain evidence="3">ATCC 10573 / BCRC 21748 / CBS 615 / JCM 9827 / NBRC 10315 / NRRL Y-1498 / VKM Y-70</strain>
    </source>
</reference>
<feature type="non-terminal residue" evidence="2">
    <location>
        <position position="1"/>
    </location>
</feature>
<evidence type="ECO:0000313" key="3">
    <source>
        <dbReference type="Proteomes" id="UP000000707"/>
    </source>
</evidence>
<organism evidence="3">
    <name type="scientific">Candida tenuis (strain ATCC 10573 / BCRC 21748 / CBS 615 / JCM 9827 / NBRC 10315 / NRRL Y-1498 / VKM Y-70)</name>
    <name type="common">Yeast</name>
    <name type="synonym">Yamadazyma tenuis</name>
    <dbReference type="NCBI Taxonomy" id="590646"/>
    <lineage>
        <taxon>Eukaryota</taxon>
        <taxon>Fungi</taxon>
        <taxon>Dikarya</taxon>
        <taxon>Ascomycota</taxon>
        <taxon>Saccharomycotina</taxon>
        <taxon>Pichiomycetes</taxon>
        <taxon>Debaryomycetaceae</taxon>
        <taxon>Yamadazyma</taxon>
    </lineage>
</organism>
<proteinExistence type="predicted"/>
<sequence>GILWVLEQNIIIFTDSFNYIFRGLIWIISGMDSVWNFPFFRTLILDVFTKSLCSYTVCFNSIIQNIVSDSFEYSIFEMLLCGFRSFNYFFLRFFVFIFLAIFIVIVSLFNGFRVFSFRELFDFFRVGEIDVVVEILNGNH</sequence>
<keyword evidence="3" id="KW-1185">Reference proteome</keyword>
<gene>
    <name evidence="2" type="ORF">CANTEDRAFT_102695</name>
</gene>
<keyword evidence="1" id="KW-0812">Transmembrane</keyword>
<evidence type="ECO:0000313" key="2">
    <source>
        <dbReference type="EMBL" id="EGV65289.1"/>
    </source>
</evidence>
<dbReference type="HOGENOM" id="CLU_1839850_0_0_1"/>
<name>G3B016_CANTC</name>
<dbReference type="Proteomes" id="UP000000707">
    <property type="component" value="Unassembled WGS sequence"/>
</dbReference>
<protein>
    <submittedName>
        <fullName evidence="2">Uncharacterized protein</fullName>
    </submittedName>
</protein>
<accession>G3B016</accession>